<dbReference type="PANTHER" id="PTHR28076:SF1">
    <property type="entry name" value="PROSPORE MEMBRANE ADAPTER PROTEIN SPO71"/>
    <property type="match status" value="1"/>
</dbReference>
<evidence type="ECO:0000313" key="3">
    <source>
        <dbReference type="Proteomes" id="UP000717996"/>
    </source>
</evidence>
<dbReference type="EMBL" id="JAANIT010000496">
    <property type="protein sequence ID" value="KAG1547141.1"/>
    <property type="molecule type" value="Genomic_DNA"/>
</dbReference>
<accession>A0A9P6YFK6</accession>
<feature type="domain" description="PH" evidence="1">
    <location>
        <begin position="17"/>
        <end position="140"/>
    </location>
</feature>
<evidence type="ECO:0000259" key="1">
    <source>
        <dbReference type="SMART" id="SM00233"/>
    </source>
</evidence>
<dbReference type="InterPro" id="IPR040345">
    <property type="entry name" value="Mug56/Spo71"/>
</dbReference>
<sequence length="571" mass="67355">MIPIIEKKQRHYEKDEIIKQGLVLCTRTEQWYAKKRTRVKEIKLRKTRLRWRQFQAILRTDRLDLYHSTTIKTNRLAHTIYLNPQPPLRPVRLSLVSPLDCIWSLEYTHSKHVISFHFQSCRLSDAKAWYQSIYQRLPTKKPIPSYIDVTVRKQPPTVIRIPLDYFRKAYRHPQEEPNLSFKHIHAALSDILYSDTASKPSVRKEWKLCWTLGDYVETIDEKDNLIGYQLIEQTHQLELRWQEKYTNKASNKSALISFADDVIQIIYEGLLIRNKTTHYTILFGNQLLFLDDYYHTNTPNPKNTWFSVTSGLILRNTNRLKKKVKHLNFSAPQLISSFTIPPPPPSKLAYTKSALDLSQVESVDRSEDRMIEIRLKNKHTLSFKVPDTQCQIEWIGLIRKRLLQLQHHPNDLEPSDHVILSSVLYVKQDYSRHYLAQYCVLVKNAKESCLLLFDTRSKDGGLYQKRKALLDLQKAYIYTGCECVLDQLVRLEKMPACYYPEGITTGDDRTSDCVFVIWQLAQRHFVSDLRESLSLLKLGHRLGQKGTCWIFKTKNREERDRWLSALHKEWK</sequence>
<organism evidence="2 3">
    <name type="scientific">Rhizopus oryzae</name>
    <name type="common">Mucormycosis agent</name>
    <name type="synonym">Rhizopus arrhizus var. delemar</name>
    <dbReference type="NCBI Taxonomy" id="64495"/>
    <lineage>
        <taxon>Eukaryota</taxon>
        <taxon>Fungi</taxon>
        <taxon>Fungi incertae sedis</taxon>
        <taxon>Mucoromycota</taxon>
        <taxon>Mucoromycotina</taxon>
        <taxon>Mucoromycetes</taxon>
        <taxon>Mucorales</taxon>
        <taxon>Mucorineae</taxon>
        <taxon>Rhizopodaceae</taxon>
        <taxon>Rhizopus</taxon>
    </lineage>
</organism>
<proteinExistence type="predicted"/>
<dbReference type="Proteomes" id="UP000717996">
    <property type="component" value="Unassembled WGS sequence"/>
</dbReference>
<gene>
    <name evidence="2" type="ORF">G6F51_004444</name>
</gene>
<dbReference type="PANTHER" id="PTHR28076">
    <property type="entry name" value="SPORULATION-SPECIFIC PROTEIN 71"/>
    <property type="match status" value="1"/>
</dbReference>
<comment type="caution">
    <text evidence="2">The sequence shown here is derived from an EMBL/GenBank/DDBJ whole genome shotgun (WGS) entry which is preliminary data.</text>
</comment>
<dbReference type="SUPFAM" id="SSF50729">
    <property type="entry name" value="PH domain-like"/>
    <property type="match status" value="1"/>
</dbReference>
<reference evidence="2" key="1">
    <citation type="journal article" date="2020" name="Microb. Genom.">
        <title>Genetic diversity of clinical and environmental Mucorales isolates obtained from an investigation of mucormycosis cases among solid organ transplant recipients.</title>
        <authorList>
            <person name="Nguyen M.H."/>
            <person name="Kaul D."/>
            <person name="Muto C."/>
            <person name="Cheng S.J."/>
            <person name="Richter R.A."/>
            <person name="Bruno V.M."/>
            <person name="Liu G."/>
            <person name="Beyhan S."/>
            <person name="Sundermann A.J."/>
            <person name="Mounaud S."/>
            <person name="Pasculle A.W."/>
            <person name="Nierman W.C."/>
            <person name="Driscoll E."/>
            <person name="Cumbie R."/>
            <person name="Clancy C.J."/>
            <person name="Dupont C.L."/>
        </authorList>
    </citation>
    <scope>NUCLEOTIDE SEQUENCE</scope>
    <source>
        <strain evidence="2">GL16</strain>
    </source>
</reference>
<evidence type="ECO:0000313" key="2">
    <source>
        <dbReference type="EMBL" id="KAG1547141.1"/>
    </source>
</evidence>
<protein>
    <recommendedName>
        <fullName evidence="1">PH domain-containing protein</fullName>
    </recommendedName>
</protein>
<name>A0A9P6YFK6_RHIOR</name>
<dbReference type="InterPro" id="IPR001849">
    <property type="entry name" value="PH_domain"/>
</dbReference>
<feature type="domain" description="PH" evidence="1">
    <location>
        <begin position="418"/>
        <end position="570"/>
    </location>
</feature>
<feature type="domain" description="PH" evidence="1">
    <location>
        <begin position="265"/>
        <end position="405"/>
    </location>
</feature>
<dbReference type="GO" id="GO:1902657">
    <property type="term" value="P:protein localization to prospore membrane"/>
    <property type="evidence" value="ECO:0007669"/>
    <property type="project" value="InterPro"/>
</dbReference>
<dbReference type="AlphaFoldDB" id="A0A9P6YFK6"/>
<dbReference type="SMART" id="SM00233">
    <property type="entry name" value="PH"/>
    <property type="match status" value="3"/>
</dbReference>